<keyword evidence="2" id="KW-1133">Transmembrane helix</keyword>
<comment type="caution">
    <text evidence="3">The sequence shown here is derived from an EMBL/GenBank/DDBJ whole genome shotgun (WGS) entry which is preliminary data.</text>
</comment>
<name>A0A835M7R0_9MAGN</name>
<dbReference type="EMBL" id="JADFTS010000002">
    <property type="protein sequence ID" value="KAF9622390.1"/>
    <property type="molecule type" value="Genomic_DNA"/>
</dbReference>
<evidence type="ECO:0000313" key="4">
    <source>
        <dbReference type="Proteomes" id="UP000631114"/>
    </source>
</evidence>
<reference evidence="3 4" key="1">
    <citation type="submission" date="2020-10" db="EMBL/GenBank/DDBJ databases">
        <title>The Coptis chinensis genome and diversification of protoberbering-type alkaloids.</title>
        <authorList>
            <person name="Wang B."/>
            <person name="Shu S."/>
            <person name="Song C."/>
            <person name="Liu Y."/>
        </authorList>
    </citation>
    <scope>NUCLEOTIDE SEQUENCE [LARGE SCALE GENOMIC DNA]</scope>
    <source>
        <strain evidence="3">HL-2020</strain>
        <tissue evidence="3">Leaf</tissue>
    </source>
</reference>
<keyword evidence="4" id="KW-1185">Reference proteome</keyword>
<dbReference type="OrthoDB" id="106784at2759"/>
<organism evidence="3 4">
    <name type="scientific">Coptis chinensis</name>
    <dbReference type="NCBI Taxonomy" id="261450"/>
    <lineage>
        <taxon>Eukaryota</taxon>
        <taxon>Viridiplantae</taxon>
        <taxon>Streptophyta</taxon>
        <taxon>Embryophyta</taxon>
        <taxon>Tracheophyta</taxon>
        <taxon>Spermatophyta</taxon>
        <taxon>Magnoliopsida</taxon>
        <taxon>Ranunculales</taxon>
        <taxon>Ranunculaceae</taxon>
        <taxon>Coptidoideae</taxon>
        <taxon>Coptis</taxon>
    </lineage>
</organism>
<keyword evidence="2" id="KW-0472">Membrane</keyword>
<feature type="region of interest" description="Disordered" evidence="1">
    <location>
        <begin position="110"/>
        <end position="154"/>
    </location>
</feature>
<evidence type="ECO:0000256" key="1">
    <source>
        <dbReference type="SAM" id="MobiDB-lite"/>
    </source>
</evidence>
<sequence length="474" mass="52211">MTLGMMCISVPEVVAVPCNYVVQDTLALEKADEDRKIKAMIESSALNGKHSLKAALEGVWQGRRNGGKDLGNVWEGEPLEDGELANVVDDLLPNKTVRDTINRILELDSSSSGSAGSVIQVQDPRCDQPKAVSPSLSVTPKGRGMPPSLKKDTPKMKQTNLKFHSLERGGIGIEADMAEQKMPTGEAVKEKKKKTTPLPVNAAELHWRASQDCATGYYMMPPAHSPYDPYWGGMQIGMDGYMAPYAIAMPYTQNPFGGQRFPMHVVPPQRNPPRNAGFKRKRCLAVLAAAGLAVLAVAAGFLSTILLLGWLQIHCLHLLSQPLSLLDGLFSFHGCGNVQPTTKLSSVSFPSSITLNKSENSRRGEEYPGHLMSCVRFGYNNMAREEVMVAKAYVDEHGDEVSHDEVITHMMKWRDTRDASLVARGLPTAYLEEIEEKQVMQQCWEFEQARLARETSQCSTQPRLVVQALMSSEL</sequence>
<dbReference type="Proteomes" id="UP000631114">
    <property type="component" value="Unassembled WGS sequence"/>
</dbReference>
<evidence type="ECO:0000313" key="3">
    <source>
        <dbReference type="EMBL" id="KAF9622390.1"/>
    </source>
</evidence>
<feature type="transmembrane region" description="Helical" evidence="2">
    <location>
        <begin position="284"/>
        <end position="311"/>
    </location>
</feature>
<gene>
    <name evidence="3" type="ORF">IFM89_031193</name>
</gene>
<dbReference type="AlphaFoldDB" id="A0A835M7R0"/>
<proteinExistence type="predicted"/>
<evidence type="ECO:0000256" key="2">
    <source>
        <dbReference type="SAM" id="Phobius"/>
    </source>
</evidence>
<keyword evidence="2" id="KW-0812">Transmembrane</keyword>
<protein>
    <submittedName>
        <fullName evidence="3">Uncharacterized protein</fullName>
    </submittedName>
</protein>
<accession>A0A835M7R0</accession>